<dbReference type="KEGG" id="xcl:G4Z02_05645"/>
<reference evidence="1 2" key="1">
    <citation type="submission" date="2020-02" db="EMBL/GenBank/DDBJ databases">
        <authorList>
            <person name="Zheng R.K."/>
            <person name="Sun C.M."/>
        </authorList>
    </citation>
    <scope>NUCLEOTIDE SEQUENCE [LARGE SCALE GENOMIC DNA]</scope>
    <source>
        <strain evidence="2">zrk13</strain>
    </source>
</reference>
<dbReference type="RefSeq" id="WP_258877038.1">
    <property type="nucleotide sequence ID" value="NZ_CP048914.1"/>
</dbReference>
<protein>
    <submittedName>
        <fullName evidence="1">SHOCT domain-containing protein</fullName>
    </submittedName>
</protein>
<sequence length="60" mass="6875">MMILWFVIIGALVYFLVKGDFSLGSIQGRSADSHLDERLAKGEISIEEYQELKTTLKEKR</sequence>
<dbReference type="Proteomes" id="UP000514720">
    <property type="component" value="Chromosome"/>
</dbReference>
<dbReference type="EMBL" id="CP048914">
    <property type="protein sequence ID" value="QMS85252.1"/>
    <property type="molecule type" value="Genomic_DNA"/>
</dbReference>
<evidence type="ECO:0000313" key="2">
    <source>
        <dbReference type="Proteomes" id="UP000514720"/>
    </source>
</evidence>
<keyword evidence="2" id="KW-1185">Reference proteome</keyword>
<accession>A0A7L7KSL0</accession>
<name>A0A7L7KSL0_9MOLU</name>
<organism evidence="1 2">
    <name type="scientific">Candidatus Xianfuyuplasma coldseepsis</name>
    <dbReference type="NCBI Taxonomy" id="2782163"/>
    <lineage>
        <taxon>Bacteria</taxon>
        <taxon>Bacillati</taxon>
        <taxon>Mycoplasmatota</taxon>
        <taxon>Mollicutes</taxon>
        <taxon>Candidatus Izemoplasmatales</taxon>
        <taxon>Candidatus Izemoplasmataceae</taxon>
        <taxon>Candidatus Xianfuyuplasma</taxon>
    </lineage>
</organism>
<gene>
    <name evidence="1" type="ORF">G4Z02_05645</name>
</gene>
<evidence type="ECO:0000313" key="1">
    <source>
        <dbReference type="EMBL" id="QMS85252.1"/>
    </source>
</evidence>
<dbReference type="AlphaFoldDB" id="A0A7L7KSL0"/>
<proteinExistence type="predicted"/>